<evidence type="ECO:0000313" key="3">
    <source>
        <dbReference type="EMBL" id="TPE49741.1"/>
    </source>
</evidence>
<feature type="transmembrane region" description="Helical" evidence="2">
    <location>
        <begin position="58"/>
        <end position="77"/>
    </location>
</feature>
<feature type="transmembrane region" description="Helical" evidence="2">
    <location>
        <begin position="122"/>
        <end position="140"/>
    </location>
</feature>
<dbReference type="PANTHER" id="PTHR37422:SF13">
    <property type="entry name" value="LIPOPOLYSACCHARIDE BIOSYNTHESIS PROTEIN PA4999-RELATED"/>
    <property type="match status" value="1"/>
</dbReference>
<keyword evidence="2" id="KW-0472">Membrane</keyword>
<feature type="compositionally biased region" description="Low complexity" evidence="1">
    <location>
        <begin position="455"/>
        <end position="467"/>
    </location>
</feature>
<feature type="transmembrane region" description="Helical" evidence="2">
    <location>
        <begin position="364"/>
        <end position="388"/>
    </location>
</feature>
<evidence type="ECO:0000256" key="1">
    <source>
        <dbReference type="SAM" id="MobiDB-lite"/>
    </source>
</evidence>
<feature type="transmembrane region" description="Helical" evidence="2">
    <location>
        <begin position="202"/>
        <end position="225"/>
    </location>
</feature>
<feature type="transmembrane region" description="Helical" evidence="2">
    <location>
        <begin position="424"/>
        <end position="441"/>
    </location>
</feature>
<keyword evidence="2" id="KW-1133">Transmembrane helix</keyword>
<feature type="region of interest" description="Disordered" evidence="1">
    <location>
        <begin position="448"/>
        <end position="467"/>
    </location>
</feature>
<dbReference type="RefSeq" id="WP_140454743.1">
    <property type="nucleotide sequence ID" value="NZ_VFRP01000013.1"/>
</dbReference>
<evidence type="ECO:0000256" key="2">
    <source>
        <dbReference type="SAM" id="Phobius"/>
    </source>
</evidence>
<feature type="transmembrane region" description="Helical" evidence="2">
    <location>
        <begin position="274"/>
        <end position="292"/>
    </location>
</feature>
<keyword evidence="2" id="KW-0812">Transmembrane</keyword>
<keyword evidence="4" id="KW-1185">Reference proteome</keyword>
<evidence type="ECO:0008006" key="5">
    <source>
        <dbReference type="Google" id="ProtNLM"/>
    </source>
</evidence>
<comment type="caution">
    <text evidence="3">The sequence shown here is derived from an EMBL/GenBank/DDBJ whole genome shotgun (WGS) entry which is preliminary data.</text>
</comment>
<feature type="transmembrane region" description="Helical" evidence="2">
    <location>
        <begin position="83"/>
        <end position="101"/>
    </location>
</feature>
<feature type="transmembrane region" description="Helical" evidence="2">
    <location>
        <begin position="5"/>
        <end position="24"/>
    </location>
</feature>
<proteinExistence type="predicted"/>
<dbReference type="InterPro" id="IPR051533">
    <property type="entry name" value="WaaL-like"/>
</dbReference>
<dbReference type="EMBL" id="VFRP01000013">
    <property type="protein sequence ID" value="TPE49741.1"/>
    <property type="molecule type" value="Genomic_DNA"/>
</dbReference>
<sequence length="467" mass="50349">MPNTIAYLALLLWPGVAFLLHRLLPPERAVIWSILGAYLVLPPVANIDLPLFPRLDKVSIPSAAAFLIPLMLGYRIPPLPRGPLARLLALMFLLTPVASVLTNGDPIRFARGGLPGLRAHDTIGTIIAQMLALAPFLLGRRFLATAAGARELLVALVVAGLLYSLPMLFEVRMSPQLNIWIYGFFQHDFAQMMRGGGFRPIVFLYHGLWVAFLTFMTLTAAVALWRSPPRPGTGGRYLAASGLFAVLLVLCKSAAALVYAGAALPLARFAGARTRFLCAALLGLIAVSYPLLRGAELVPVDAIVARAEAVNAERAQSVAFRFANEESLLAHARERPWFGWGPWGRNQLYDVYSGEMTSVSDGRWIIVIGMFGWSGYLAEFGLLALPLVMLARRALGQGGAAIPEHAGPLALILGFNMIDMLPNATLIPFTWLIAGALLGLAEARETAPDARGAEAEPPAAARPRTIL</sequence>
<accession>A0A501WRV7</accession>
<feature type="transmembrane region" description="Helical" evidence="2">
    <location>
        <begin position="30"/>
        <end position="51"/>
    </location>
</feature>
<name>A0A501WRV7_9RHOB</name>
<dbReference type="PANTHER" id="PTHR37422">
    <property type="entry name" value="TEICHURONIC ACID BIOSYNTHESIS PROTEIN TUAE"/>
    <property type="match status" value="1"/>
</dbReference>
<protein>
    <recommendedName>
        <fullName evidence="5">O-antigen ligase domain-containing protein</fullName>
    </recommendedName>
</protein>
<reference evidence="3 4" key="1">
    <citation type="submission" date="2019-06" db="EMBL/GenBank/DDBJ databases">
        <title>A novel bacterium of genus Amaricoccus, isolated from marine sediment.</title>
        <authorList>
            <person name="Huang H."/>
            <person name="Mo K."/>
            <person name="Hu Y."/>
        </authorList>
    </citation>
    <scope>NUCLEOTIDE SEQUENCE [LARGE SCALE GENOMIC DNA]</scope>
    <source>
        <strain evidence="3 4">HB172011</strain>
    </source>
</reference>
<dbReference type="OrthoDB" id="7595044at2"/>
<feature type="transmembrane region" description="Helical" evidence="2">
    <location>
        <begin position="152"/>
        <end position="169"/>
    </location>
</feature>
<evidence type="ECO:0000313" key="4">
    <source>
        <dbReference type="Proteomes" id="UP000319255"/>
    </source>
</evidence>
<organism evidence="3 4">
    <name type="scientific">Amaricoccus solimangrovi</name>
    <dbReference type="NCBI Taxonomy" id="2589815"/>
    <lineage>
        <taxon>Bacteria</taxon>
        <taxon>Pseudomonadati</taxon>
        <taxon>Pseudomonadota</taxon>
        <taxon>Alphaproteobacteria</taxon>
        <taxon>Rhodobacterales</taxon>
        <taxon>Paracoccaceae</taxon>
        <taxon>Amaricoccus</taxon>
    </lineage>
</organism>
<feature type="transmembrane region" description="Helical" evidence="2">
    <location>
        <begin position="237"/>
        <end position="262"/>
    </location>
</feature>
<dbReference type="Proteomes" id="UP000319255">
    <property type="component" value="Unassembled WGS sequence"/>
</dbReference>
<gene>
    <name evidence="3" type="ORF">FJM51_13950</name>
</gene>
<dbReference type="AlphaFoldDB" id="A0A501WRV7"/>